<proteinExistence type="predicted"/>
<protein>
    <submittedName>
        <fullName evidence="1">Regulator of CtrA degradation</fullName>
    </submittedName>
</protein>
<keyword evidence="2" id="KW-1185">Reference proteome</keyword>
<dbReference type="Gene3D" id="1.10.8.930">
    <property type="entry name" value="Protein of unknown function DUF1465"/>
    <property type="match status" value="1"/>
</dbReference>
<dbReference type="RefSeq" id="WP_126540953.1">
    <property type="nucleotide sequence ID" value="NZ_BSPM01000004.1"/>
</dbReference>
<dbReference type="InterPro" id="IPR010848">
    <property type="entry name" value="DUF1465"/>
</dbReference>
<dbReference type="Pfam" id="PF07323">
    <property type="entry name" value="DUF1465"/>
    <property type="match status" value="1"/>
</dbReference>
<sequence length="179" mass="19908">MSESSAETPFETVRPIAFGERFATSETFRELFREGMALVEETAAYLDGPGRTEGRNLGRAGTLGYTTESMRLTTRLMQVASWLLLQRAVNDGELTIDQANSEKNKVRLDSPAMSREGPAWTELPEALRSLIERSLRLQDRVRHLDGVIYAPKTPPVSLNPLARELGRLADAFGARPMDV</sequence>
<organism evidence="1 2">
    <name type="scientific">Oharaeibacter diazotrophicus</name>
    <dbReference type="NCBI Taxonomy" id="1920512"/>
    <lineage>
        <taxon>Bacteria</taxon>
        <taxon>Pseudomonadati</taxon>
        <taxon>Pseudomonadota</taxon>
        <taxon>Alphaproteobacteria</taxon>
        <taxon>Hyphomicrobiales</taxon>
        <taxon>Pleomorphomonadaceae</taxon>
        <taxon>Oharaeibacter</taxon>
    </lineage>
</organism>
<accession>A0A4R6RGY0</accession>
<dbReference type="OrthoDB" id="9799531at2"/>
<dbReference type="Proteomes" id="UP000294547">
    <property type="component" value="Unassembled WGS sequence"/>
</dbReference>
<gene>
    <name evidence="1" type="ORF">EDD54_1922</name>
</gene>
<dbReference type="AlphaFoldDB" id="A0A4R6RGY0"/>
<dbReference type="EMBL" id="SNXY01000007">
    <property type="protein sequence ID" value="TDP85077.1"/>
    <property type="molecule type" value="Genomic_DNA"/>
</dbReference>
<reference evidence="1 2" key="1">
    <citation type="submission" date="2019-03" db="EMBL/GenBank/DDBJ databases">
        <title>Genomic Encyclopedia of Type Strains, Phase IV (KMG-IV): sequencing the most valuable type-strain genomes for metagenomic binning, comparative biology and taxonomic classification.</title>
        <authorList>
            <person name="Goeker M."/>
        </authorList>
    </citation>
    <scope>NUCLEOTIDE SEQUENCE [LARGE SCALE GENOMIC DNA]</scope>
    <source>
        <strain evidence="1 2">DSM 102969</strain>
    </source>
</reference>
<evidence type="ECO:0000313" key="2">
    <source>
        <dbReference type="Proteomes" id="UP000294547"/>
    </source>
</evidence>
<comment type="caution">
    <text evidence="1">The sequence shown here is derived from an EMBL/GenBank/DDBJ whole genome shotgun (WGS) entry which is preliminary data.</text>
</comment>
<name>A0A4R6RGY0_9HYPH</name>
<dbReference type="InterPro" id="IPR038301">
    <property type="entry name" value="AraC-like_sf"/>
</dbReference>
<evidence type="ECO:0000313" key="1">
    <source>
        <dbReference type="EMBL" id="TDP85077.1"/>
    </source>
</evidence>